<dbReference type="CDD" id="cd03801">
    <property type="entry name" value="GT4_PimA-like"/>
    <property type="match status" value="1"/>
</dbReference>
<feature type="domain" description="Glycosyltransferase subfamily 4-like N-terminal" evidence="1">
    <location>
        <begin position="25"/>
        <end position="175"/>
    </location>
</feature>
<accession>A0ABY9WKR2</accession>
<gene>
    <name evidence="2" type="ORF">F0U60_08825</name>
</gene>
<reference evidence="2 3" key="1">
    <citation type="submission" date="2019-08" db="EMBL/GenBank/DDBJ databases">
        <title>Archangium and Cystobacter genomes.</title>
        <authorList>
            <person name="Chen I.-C.K."/>
            <person name="Wielgoss S."/>
        </authorList>
    </citation>
    <scope>NUCLEOTIDE SEQUENCE [LARGE SCALE GENOMIC DNA]</scope>
    <source>
        <strain evidence="2 3">Cbm 6</strain>
    </source>
</reference>
<evidence type="ECO:0000259" key="1">
    <source>
        <dbReference type="Pfam" id="PF13579"/>
    </source>
</evidence>
<proteinExistence type="predicted"/>
<organism evidence="2 3">
    <name type="scientific">Archangium minus</name>
    <dbReference type="NCBI Taxonomy" id="83450"/>
    <lineage>
        <taxon>Bacteria</taxon>
        <taxon>Pseudomonadati</taxon>
        <taxon>Myxococcota</taxon>
        <taxon>Myxococcia</taxon>
        <taxon>Myxococcales</taxon>
        <taxon>Cystobacterineae</taxon>
        <taxon>Archangiaceae</taxon>
        <taxon>Archangium</taxon>
    </lineage>
</organism>
<evidence type="ECO:0000313" key="2">
    <source>
        <dbReference type="EMBL" id="WNG44195.1"/>
    </source>
</evidence>
<dbReference type="Gene3D" id="3.40.50.2000">
    <property type="entry name" value="Glycogen Phosphorylase B"/>
    <property type="match status" value="2"/>
</dbReference>
<keyword evidence="3" id="KW-1185">Reference proteome</keyword>
<dbReference type="Pfam" id="PF13579">
    <property type="entry name" value="Glyco_trans_4_4"/>
    <property type="match status" value="1"/>
</dbReference>
<name>A0ABY9WKR2_9BACT</name>
<sequence>MSGRHQDARSVSWHLITGEFPPQPGGVSDYTWQVAEGLAREGCAVHVWAPGEPQDTLSPKGVTVHRLPEGFGVRGLGRLERELERLPGPKRLVVQYVPHAFGYRAMNVPFALWLARRRRDEVWMFFHEVCFPWGWKLPWRHNVLGAVTRAMAAIVLARAERVFVSTLWWNRLLHAPPRRVPIEWLPVPSNLPTQPPASAVASIRGSLRTAPETVLIGHLGTYGDLIAGMLEEVLPPLLRQDSRRVAVLAGRGGPRFAEQLIARHSELAGRVRALGGLPGDELSATLKACDVLLQPFPDGLSTRRSSAMAGLALGVPLVSNTGPATEPPWHGSGALALAPEPTSAAVRKAAEDLLSAPETWPAFGQRAADFYTENFSLAHTLNVLLDRTSARVVEDT</sequence>
<evidence type="ECO:0000313" key="3">
    <source>
        <dbReference type="Proteomes" id="UP001611383"/>
    </source>
</evidence>
<dbReference type="Proteomes" id="UP001611383">
    <property type="component" value="Chromosome"/>
</dbReference>
<dbReference type="RefSeq" id="WP_395816532.1">
    <property type="nucleotide sequence ID" value="NZ_CP043494.1"/>
</dbReference>
<dbReference type="EMBL" id="CP043494">
    <property type="protein sequence ID" value="WNG44195.1"/>
    <property type="molecule type" value="Genomic_DNA"/>
</dbReference>
<dbReference type="SUPFAM" id="SSF53756">
    <property type="entry name" value="UDP-Glycosyltransferase/glycogen phosphorylase"/>
    <property type="match status" value="1"/>
</dbReference>
<dbReference type="InterPro" id="IPR028098">
    <property type="entry name" value="Glyco_trans_4-like_N"/>
</dbReference>
<protein>
    <submittedName>
        <fullName evidence="2">Glycosyltransferase family 4 protein</fullName>
    </submittedName>
</protein>